<dbReference type="SUPFAM" id="SSF54690">
    <property type="entry name" value="Molybdopterin synthase subunit MoaE"/>
    <property type="match status" value="1"/>
</dbReference>
<dbReference type="PANTHER" id="PTHR23404">
    <property type="entry name" value="MOLYBDOPTERIN SYNTHASE RELATED"/>
    <property type="match status" value="1"/>
</dbReference>
<protein>
    <submittedName>
        <fullName evidence="1">Molybdenum cofactor biosynthesis protein MoaE</fullName>
    </submittedName>
</protein>
<evidence type="ECO:0000313" key="2">
    <source>
        <dbReference type="Proteomes" id="UP000217784"/>
    </source>
</evidence>
<comment type="caution">
    <text evidence="1">The sequence shown here is derived from an EMBL/GenBank/DDBJ whole genome shotgun (WGS) entry which is preliminary data.</text>
</comment>
<proteinExistence type="predicted"/>
<keyword evidence="2" id="KW-1185">Reference proteome</keyword>
<dbReference type="AlphaFoldDB" id="A0A2A2H3U9"/>
<accession>A0A2A2H3U9</accession>
<dbReference type="Proteomes" id="UP000217784">
    <property type="component" value="Unassembled WGS sequence"/>
</dbReference>
<dbReference type="CDD" id="cd00756">
    <property type="entry name" value="MoaE"/>
    <property type="match status" value="1"/>
</dbReference>
<dbReference type="InterPro" id="IPR003448">
    <property type="entry name" value="Mopterin_biosynth_MoaE"/>
</dbReference>
<gene>
    <name evidence="1" type="ORF">ASJ80_03375</name>
</gene>
<dbReference type="EMBL" id="LMVM01000033">
    <property type="protein sequence ID" value="PAV04068.1"/>
    <property type="molecule type" value="Genomic_DNA"/>
</dbReference>
<dbReference type="InterPro" id="IPR036563">
    <property type="entry name" value="MoaE_sf"/>
</dbReference>
<dbReference type="OrthoDB" id="45235at2157"/>
<dbReference type="RefSeq" id="WP_069583763.1">
    <property type="nucleotide sequence ID" value="NZ_LMVM01000033.1"/>
</dbReference>
<dbReference type="Pfam" id="PF02391">
    <property type="entry name" value="MoaE"/>
    <property type="match status" value="1"/>
</dbReference>
<evidence type="ECO:0000313" key="1">
    <source>
        <dbReference type="EMBL" id="PAV04068.1"/>
    </source>
</evidence>
<dbReference type="Gene3D" id="3.90.1170.40">
    <property type="entry name" value="Molybdopterin biosynthesis MoaE subunit"/>
    <property type="match status" value="1"/>
</dbReference>
<name>A0A2A2H3U9_METBR</name>
<organism evidence="1 2">
    <name type="scientific">Methanobacterium bryantii</name>
    <dbReference type="NCBI Taxonomy" id="2161"/>
    <lineage>
        <taxon>Archaea</taxon>
        <taxon>Methanobacteriati</taxon>
        <taxon>Methanobacteriota</taxon>
        <taxon>Methanomada group</taxon>
        <taxon>Methanobacteria</taxon>
        <taxon>Methanobacteriales</taxon>
        <taxon>Methanobacteriaceae</taxon>
        <taxon>Methanobacterium</taxon>
    </lineage>
</organism>
<reference evidence="1 2" key="1">
    <citation type="journal article" date="2017" name="BMC Genomics">
        <title>Genomic analysis of methanogenic archaea reveals a shift towards energy conservation.</title>
        <authorList>
            <person name="Gilmore S.P."/>
            <person name="Henske J.K."/>
            <person name="Sexton J.A."/>
            <person name="Solomon K.V."/>
            <person name="Seppala S."/>
            <person name="Yoo J.I."/>
            <person name="Huyett L.M."/>
            <person name="Pressman A."/>
            <person name="Cogan J.Z."/>
            <person name="Kivenson V."/>
            <person name="Peng X."/>
            <person name="Tan Y."/>
            <person name="Valentine D.L."/>
            <person name="O'Malley M.A."/>
        </authorList>
    </citation>
    <scope>NUCLEOTIDE SEQUENCE [LARGE SCALE GENOMIC DNA]</scope>
    <source>
        <strain evidence="1 2">M.o.H.</strain>
    </source>
</reference>
<dbReference type="GO" id="GO:0006777">
    <property type="term" value="P:Mo-molybdopterin cofactor biosynthetic process"/>
    <property type="evidence" value="ECO:0007669"/>
    <property type="project" value="InterPro"/>
</dbReference>
<sequence>MALNVRVIKKDEELITIPDLINQVKKNPKIDECGAVFSFEGIVRGKENETKVKKLNLSTPDIQKTEKELEEIIEDIKNKHGVAEIAAVHYVGEFYTGDSLLLVVVAGAHRGETVDALKESIERIKHDLEFKKEEFTDEGKNIIMSGG</sequence>